<evidence type="ECO:0000313" key="4">
    <source>
        <dbReference type="Proteomes" id="UP000324897"/>
    </source>
</evidence>
<feature type="compositionally biased region" description="Low complexity" evidence="1">
    <location>
        <begin position="58"/>
        <end position="72"/>
    </location>
</feature>
<feature type="region of interest" description="Disordered" evidence="1">
    <location>
        <begin position="1"/>
        <end position="72"/>
    </location>
</feature>
<gene>
    <name evidence="3" type="ORF">EJB05_19901</name>
</gene>
<feature type="non-terminal residue" evidence="3">
    <location>
        <position position="1"/>
    </location>
</feature>
<accession>A0A5J9UYL3</accession>
<feature type="compositionally biased region" description="Polar residues" evidence="1">
    <location>
        <begin position="143"/>
        <end position="164"/>
    </location>
</feature>
<comment type="caution">
    <text evidence="3">The sequence shown here is derived from an EMBL/GenBank/DDBJ whole genome shotgun (WGS) entry which is preliminary data.</text>
</comment>
<feature type="domain" description="Transposase (putative) gypsy type" evidence="2">
    <location>
        <begin position="235"/>
        <end position="300"/>
    </location>
</feature>
<dbReference type="PANTHER" id="PTHR33026:SF7">
    <property type="entry name" value="OS03G0100275 PROTEIN"/>
    <property type="match status" value="1"/>
</dbReference>
<dbReference type="InterPro" id="IPR007321">
    <property type="entry name" value="Transposase_28"/>
</dbReference>
<sequence>MTHRLASSCIASSPPSSPASPLPLPAPHRPARRDTAPPHAASLHNPPATPLPLPAPLRPARLDAAPPHAASVPSPHAVASAIACDIKGLSDWPVGCAFARLVVVFLRAVHWTKQTASPIEEEVVMSAEEQLASQEEGAMSLGSEGSEQLLDSSTKKNSGSQDVGESSAKATAMDAGAFAEAGSRAPVAPVINPLDPLSKDTPAPLASAPGATLRLVRLDHLVTEVVPQSKPNEAVVFCDYYEAGLRLPAWGFLERVLERYSVQIHHLTPNAFVQLSKFIWAVRSQNAKLSFDAFIRFYSCHLQNKKVPFDDDVFHSQYGLCTFQPRYFGRRSKVKKNEDGTECFPLASQIVAAEPIFSPDYESTSTFQPCCKAFRLSCKVISGRTVVEEFIAAGIWPVGTGWKAHDLVERRVGGRKFCPIAKVEDMSKLMKVRFNKYLTNVHGLMEIPAVLDPRMTLTRPSLIEDCASCGYGALSLISDFIHVLLYYW</sequence>
<evidence type="ECO:0000259" key="2">
    <source>
        <dbReference type="Pfam" id="PF04195"/>
    </source>
</evidence>
<dbReference type="AlphaFoldDB" id="A0A5J9UYL3"/>
<feature type="compositionally biased region" description="Pro residues" evidence="1">
    <location>
        <begin position="47"/>
        <end position="57"/>
    </location>
</feature>
<feature type="compositionally biased region" description="Pro residues" evidence="1">
    <location>
        <begin position="15"/>
        <end position="28"/>
    </location>
</feature>
<protein>
    <recommendedName>
        <fullName evidence="2">Transposase (putative) gypsy type domain-containing protein</fullName>
    </recommendedName>
</protein>
<name>A0A5J9UYL3_9POAL</name>
<dbReference type="Pfam" id="PF04195">
    <property type="entry name" value="Transposase_28"/>
    <property type="match status" value="1"/>
</dbReference>
<dbReference type="Gramene" id="TVU28384">
    <property type="protein sequence ID" value="TVU28384"/>
    <property type="gene ID" value="EJB05_19901"/>
</dbReference>
<evidence type="ECO:0000313" key="3">
    <source>
        <dbReference type="EMBL" id="TVU28384.1"/>
    </source>
</evidence>
<feature type="region of interest" description="Disordered" evidence="1">
    <location>
        <begin position="127"/>
        <end position="169"/>
    </location>
</feature>
<dbReference type="PANTHER" id="PTHR33026">
    <property type="entry name" value="OS06G0360600 PROTEIN"/>
    <property type="match status" value="1"/>
</dbReference>
<organism evidence="3 4">
    <name type="scientific">Eragrostis curvula</name>
    <name type="common">weeping love grass</name>
    <dbReference type="NCBI Taxonomy" id="38414"/>
    <lineage>
        <taxon>Eukaryota</taxon>
        <taxon>Viridiplantae</taxon>
        <taxon>Streptophyta</taxon>
        <taxon>Embryophyta</taxon>
        <taxon>Tracheophyta</taxon>
        <taxon>Spermatophyta</taxon>
        <taxon>Magnoliopsida</taxon>
        <taxon>Liliopsida</taxon>
        <taxon>Poales</taxon>
        <taxon>Poaceae</taxon>
        <taxon>PACMAD clade</taxon>
        <taxon>Chloridoideae</taxon>
        <taxon>Eragrostideae</taxon>
        <taxon>Eragrostidinae</taxon>
        <taxon>Eragrostis</taxon>
    </lineage>
</organism>
<dbReference type="OrthoDB" id="685425at2759"/>
<proteinExistence type="predicted"/>
<keyword evidence="4" id="KW-1185">Reference proteome</keyword>
<dbReference type="EMBL" id="RWGY01000011">
    <property type="protein sequence ID" value="TVU28384.1"/>
    <property type="molecule type" value="Genomic_DNA"/>
</dbReference>
<reference evidence="3 4" key="1">
    <citation type="journal article" date="2019" name="Sci. Rep.">
        <title>A high-quality genome of Eragrostis curvula grass provides insights into Poaceae evolution and supports new strategies to enhance forage quality.</title>
        <authorList>
            <person name="Carballo J."/>
            <person name="Santos B.A.C.M."/>
            <person name="Zappacosta D."/>
            <person name="Garbus I."/>
            <person name="Selva J.P."/>
            <person name="Gallo C.A."/>
            <person name="Diaz A."/>
            <person name="Albertini E."/>
            <person name="Caccamo M."/>
            <person name="Echenique V."/>
        </authorList>
    </citation>
    <scope>NUCLEOTIDE SEQUENCE [LARGE SCALE GENOMIC DNA]</scope>
    <source>
        <strain evidence="4">cv. Victoria</strain>
        <tissue evidence="3">Leaf</tissue>
    </source>
</reference>
<dbReference type="Proteomes" id="UP000324897">
    <property type="component" value="Chromosome 1"/>
</dbReference>
<feature type="compositionally biased region" description="Low complexity" evidence="1">
    <location>
        <begin position="1"/>
        <end position="14"/>
    </location>
</feature>
<evidence type="ECO:0000256" key="1">
    <source>
        <dbReference type="SAM" id="MobiDB-lite"/>
    </source>
</evidence>